<feature type="non-terminal residue" evidence="2">
    <location>
        <position position="182"/>
    </location>
</feature>
<evidence type="ECO:0000313" key="2">
    <source>
        <dbReference type="EMBL" id="CAK9876475.1"/>
    </source>
</evidence>
<feature type="compositionally biased region" description="Basic and acidic residues" evidence="1">
    <location>
        <begin position="38"/>
        <end position="56"/>
    </location>
</feature>
<feature type="non-terminal residue" evidence="2">
    <location>
        <position position="1"/>
    </location>
</feature>
<sequence length="182" mass="20358">MLERNRPRIYTMRRGCSSLKDNQREELHQVETQQAEEDGGRESDGAELLLEEREGEVQQQQQGKYTSVNRRDLELPPATTDAIASGLRQTEQAHAKDREEEDDEDMSGAVTAPPSLLLCCCLALSVYLMQSDFSTGSRLTKSSLNSQILKGYGSARYVLFVVGYAGHELVFKIPAFCDHLTV</sequence>
<proteinExistence type="predicted"/>
<evidence type="ECO:0000256" key="1">
    <source>
        <dbReference type="SAM" id="MobiDB-lite"/>
    </source>
</evidence>
<dbReference type="EMBL" id="OZ023706">
    <property type="protein sequence ID" value="CAK9876475.1"/>
    <property type="molecule type" value="Genomic_DNA"/>
</dbReference>
<gene>
    <name evidence="2" type="ORF">CSSPJE1EN2_LOCUS18626</name>
</gene>
<dbReference type="Proteomes" id="UP001497522">
    <property type="component" value="Chromosome 5"/>
</dbReference>
<protein>
    <submittedName>
        <fullName evidence="2">Uncharacterized protein</fullName>
    </submittedName>
</protein>
<name>A0ABP1BLF5_9BRYO</name>
<keyword evidence="3" id="KW-1185">Reference proteome</keyword>
<organism evidence="2 3">
    <name type="scientific">Sphagnum jensenii</name>
    <dbReference type="NCBI Taxonomy" id="128206"/>
    <lineage>
        <taxon>Eukaryota</taxon>
        <taxon>Viridiplantae</taxon>
        <taxon>Streptophyta</taxon>
        <taxon>Embryophyta</taxon>
        <taxon>Bryophyta</taxon>
        <taxon>Sphagnophytina</taxon>
        <taxon>Sphagnopsida</taxon>
        <taxon>Sphagnales</taxon>
        <taxon>Sphagnaceae</taxon>
        <taxon>Sphagnum</taxon>
    </lineage>
</organism>
<reference evidence="2" key="1">
    <citation type="submission" date="2024-03" db="EMBL/GenBank/DDBJ databases">
        <authorList>
            <consortium name="ELIXIR-Norway"/>
            <consortium name="Elixir Norway"/>
        </authorList>
    </citation>
    <scope>NUCLEOTIDE SEQUENCE</scope>
</reference>
<evidence type="ECO:0000313" key="3">
    <source>
        <dbReference type="Proteomes" id="UP001497522"/>
    </source>
</evidence>
<accession>A0ABP1BLF5</accession>
<feature type="region of interest" description="Disordered" evidence="1">
    <location>
        <begin position="1"/>
        <end position="109"/>
    </location>
</feature>